<dbReference type="GO" id="GO:0043139">
    <property type="term" value="F:5'-3' DNA helicase activity"/>
    <property type="evidence" value="ECO:0007669"/>
    <property type="project" value="TreeGrafter"/>
</dbReference>
<evidence type="ECO:0000256" key="1">
    <source>
        <dbReference type="ARBA" id="ARBA00007913"/>
    </source>
</evidence>
<evidence type="ECO:0000313" key="8">
    <source>
        <dbReference type="EMBL" id="QHQ23947.1"/>
    </source>
</evidence>
<dbReference type="InterPro" id="IPR011009">
    <property type="entry name" value="Kinase-like_dom_sf"/>
</dbReference>
<keyword evidence="2" id="KW-0547">Nucleotide-binding</keyword>
<protein>
    <submittedName>
        <fullName evidence="7">AAA domain-containing protein</fullName>
    </submittedName>
    <submittedName>
        <fullName evidence="8">AAA family ATPase</fullName>
    </submittedName>
</protein>
<keyword evidence="10" id="KW-1185">Reference proteome</keyword>
<dbReference type="InterPro" id="IPR041677">
    <property type="entry name" value="DNA2/NAM7_AAA_11"/>
</dbReference>
<evidence type="ECO:0000256" key="3">
    <source>
        <dbReference type="ARBA" id="ARBA00022801"/>
    </source>
</evidence>
<comment type="similarity">
    <text evidence="1">Belongs to the DNA2/NAM7 helicase family.</text>
</comment>
<gene>
    <name evidence="7" type="ORF">ACIPSN_11895</name>
    <name evidence="8" type="ORF">GMX10_07560</name>
</gene>
<dbReference type="InterPro" id="IPR000719">
    <property type="entry name" value="Prot_kinase_dom"/>
</dbReference>
<name>A0AAP9IFW6_9GAMM</name>
<reference evidence="7 10" key="3">
    <citation type="submission" date="2024-10" db="EMBL/GenBank/DDBJ databases">
        <authorList>
            <person name="Lu C.-H."/>
        </authorList>
    </citation>
    <scope>NUCLEOTIDE SEQUENCE [LARGE SCALE GENOMIC DNA]</scope>
    <source>
        <strain evidence="7 10">22QBSP01-2</strain>
    </source>
</reference>
<dbReference type="InterPro" id="IPR050534">
    <property type="entry name" value="Coronavir_polyprotein_1ab"/>
</dbReference>
<dbReference type="SMART" id="SM00487">
    <property type="entry name" value="DEXDc"/>
    <property type="match status" value="1"/>
</dbReference>
<dbReference type="CDD" id="cd18808">
    <property type="entry name" value="SF1_C_Upf1"/>
    <property type="match status" value="1"/>
</dbReference>
<proteinExistence type="inferred from homology"/>
<dbReference type="GO" id="GO:0016787">
    <property type="term" value="F:hydrolase activity"/>
    <property type="evidence" value="ECO:0007669"/>
    <property type="project" value="UniProtKB-KW"/>
</dbReference>
<evidence type="ECO:0000259" key="6">
    <source>
        <dbReference type="PROSITE" id="PS50011"/>
    </source>
</evidence>
<dbReference type="EMBL" id="CP046377">
    <property type="protein sequence ID" value="QHQ23947.1"/>
    <property type="molecule type" value="Genomic_DNA"/>
</dbReference>
<dbReference type="PANTHER" id="PTHR43788:SF8">
    <property type="entry name" value="DNA-BINDING PROTEIN SMUBP-2"/>
    <property type="match status" value="1"/>
</dbReference>
<dbReference type="InterPro" id="IPR047187">
    <property type="entry name" value="SF1_C_Upf1"/>
</dbReference>
<feature type="domain" description="Protein kinase" evidence="6">
    <location>
        <begin position="165"/>
        <end position="550"/>
    </location>
</feature>
<dbReference type="Pfam" id="PF08378">
    <property type="entry name" value="NERD"/>
    <property type="match status" value="1"/>
</dbReference>
<organism evidence="8 9">
    <name type="scientific">Pectobacterium parvum</name>
    <dbReference type="NCBI Taxonomy" id="2778550"/>
    <lineage>
        <taxon>Bacteria</taxon>
        <taxon>Pseudomonadati</taxon>
        <taxon>Pseudomonadota</taxon>
        <taxon>Gammaproteobacteria</taxon>
        <taxon>Enterobacterales</taxon>
        <taxon>Pectobacteriaceae</taxon>
        <taxon>Pectobacterium</taxon>
    </lineage>
</organism>
<dbReference type="PANTHER" id="PTHR43788">
    <property type="entry name" value="DNA2/NAM7 HELICASE FAMILY MEMBER"/>
    <property type="match status" value="1"/>
</dbReference>
<evidence type="ECO:0000256" key="5">
    <source>
        <dbReference type="ARBA" id="ARBA00022840"/>
    </source>
</evidence>
<dbReference type="InterPro" id="IPR014001">
    <property type="entry name" value="Helicase_ATP-bd"/>
</dbReference>
<evidence type="ECO:0000256" key="4">
    <source>
        <dbReference type="ARBA" id="ARBA00022806"/>
    </source>
</evidence>
<keyword evidence="4" id="KW-0347">Helicase</keyword>
<dbReference type="Proteomes" id="UP000464054">
    <property type="component" value="Chromosome"/>
</dbReference>
<dbReference type="EMBL" id="JBIXKD010000011">
    <property type="protein sequence ID" value="MFJ5322041.1"/>
    <property type="molecule type" value="Genomic_DNA"/>
</dbReference>
<dbReference type="GO" id="GO:0004672">
    <property type="term" value="F:protein kinase activity"/>
    <property type="evidence" value="ECO:0007669"/>
    <property type="project" value="InterPro"/>
</dbReference>
<dbReference type="Proteomes" id="UP001617714">
    <property type="component" value="Unassembled WGS sequence"/>
</dbReference>
<dbReference type="Pfam" id="PF13086">
    <property type="entry name" value="AAA_11"/>
    <property type="match status" value="1"/>
</dbReference>
<dbReference type="RefSeq" id="WP_161546740.1">
    <property type="nucleotide sequence ID" value="NZ_CP046377.1"/>
</dbReference>
<keyword evidence="5" id="KW-0067">ATP-binding</keyword>
<evidence type="ECO:0000313" key="10">
    <source>
        <dbReference type="Proteomes" id="UP001617714"/>
    </source>
</evidence>
<dbReference type="PROSITE" id="PS50011">
    <property type="entry name" value="PROTEIN_KINASE_DOM"/>
    <property type="match status" value="1"/>
</dbReference>
<reference evidence="8" key="2">
    <citation type="journal article" date="2022" name="Plant Pathol J">
        <title>Comparative Genomic Analysis of Pathogenic Factors of Pectobacterium Species Isolated in South Korea Using Whole-Genome Sequencing.</title>
        <authorList>
            <person name="Jee S."/>
            <person name="Kang I.J."/>
            <person name="Bak G."/>
            <person name="Kang S."/>
            <person name="Lee J."/>
            <person name="Heu S."/>
            <person name="Hwang I."/>
        </authorList>
    </citation>
    <scope>NUCLEOTIDE SEQUENCE</scope>
    <source>
        <strain evidence="8">PZ1</strain>
    </source>
</reference>
<dbReference type="SUPFAM" id="SSF56112">
    <property type="entry name" value="Protein kinase-like (PK-like)"/>
    <property type="match status" value="2"/>
</dbReference>
<dbReference type="InterPro" id="IPR027417">
    <property type="entry name" value="P-loop_NTPase"/>
</dbReference>
<keyword evidence="3" id="KW-0378">Hydrolase</keyword>
<dbReference type="SUPFAM" id="SSF52540">
    <property type="entry name" value="P-loop containing nucleoside triphosphate hydrolases"/>
    <property type="match status" value="1"/>
</dbReference>
<dbReference type="InterPro" id="IPR041679">
    <property type="entry name" value="DNA2/NAM7-like_C"/>
</dbReference>
<evidence type="ECO:0000256" key="2">
    <source>
        <dbReference type="ARBA" id="ARBA00022741"/>
    </source>
</evidence>
<dbReference type="Gene3D" id="1.10.510.10">
    <property type="entry name" value="Transferase(Phosphotransferase) domain 1"/>
    <property type="match status" value="2"/>
</dbReference>
<evidence type="ECO:0000313" key="7">
    <source>
        <dbReference type="EMBL" id="MFJ5322041.1"/>
    </source>
</evidence>
<dbReference type="Pfam" id="PF13087">
    <property type="entry name" value="AAA_12"/>
    <property type="match status" value="1"/>
</dbReference>
<dbReference type="InterPro" id="IPR011528">
    <property type="entry name" value="NERD"/>
</dbReference>
<evidence type="ECO:0000313" key="9">
    <source>
        <dbReference type="Proteomes" id="UP000464054"/>
    </source>
</evidence>
<sequence length="1671" mass="189606">MKIELWEGGLLFHEVEAIEKIEKHFEEKTVKKDSVQAAKLESKKPMKGGSLADQLSGLKPNAPKKVSVKDNMFPWKGYAGFRLVENGNEGEFDLVIVTHCNVIIVELKDWNHGKITCQGNKWFLGNKDMGKSPVEVTRNKKYLLDRKLDKFKCKFTNGGRKPFIHFLVLMTGNADFSSLKEDQAEHTMSLSDFLKLKNEHAFNKRFKPHPDSKVLNQDFHIFDELFDRNTVPPKQVSVNGYTSKELIFTHPDEIYQEFEAVSETTSKDTALMRLWNFNKVAGSKAKTQDGKHEIVSREREVLSYIKNNNLDLYNHCLNSLVAIQKEQVSTQYSELYELKPNHVRFNEFVGKFVGGFAEADRIKLVTLLISKFASLHETKVAHRDLGNHSIWLSPSKDVAISSFISAYHQPQGTVGDFRDLLSVSGSTPYGMQVNDKTTPYQIDVYSLAVMAWHVINAEQISPKGLEVFNNEVKSENHWYSNIIKKGLSQGYNNAIEMFDAFKQAEPKTEINLDFDEAALDAYKRSIKLSRQYPEDDDEFLKETDEKEVYLSNGNLVKAWLNVSVTDCSARLGYDLLHFLQRVAKLKSIAPPYLPTIFEFGLATKSSELFIVSDYIEGPAWGDIESGEKNLPLVHKLIQAVEHLHILHIPHGDLHPDNVIVNVETETVTLIDIPDFCLDGSEVKNHTYSPDNIDGCTAYERDNFAVMRMSAELLGLEWGKPSTDMQGISDVIQVELNDAEYGFKSLERFKDALNGSDSDIKFINVTLRPKNDETFTTLEIFPENGSLYVDIQSSNQNTDNLIVDIYGIGGSVRFFYDKYEKELRFGLKPTSRADVSAKYREKSKLELPYGLRIHCDCSPNIDALNRDLRQRPEFRRAISLFESVVAENYQVEASSESETASTNDPIIKPVDISTRDLWCSILKTETESYPYIELATEAEAVPDHDDEVILNHESEHDPLSKFNRNDVIEAVQRKGDDEKVLGVVNLKKSDLTEVRLHKIRSSAKHLKESEEVFFRTKQDKASYEKRKGALEKILASESTIPDLVDYFEPTSDRDPISYEIAVTDSDFERYDREDDKGNLISLNKQQRLAFRQLLRTGPVSLLQGPPGTGKTEFIAAFVHYLIEKQGAERILLVSQSHEAVNTAAGRIRKHCLRLNTPLDVVRFSNKESSVSDGLKDVYSQALVDERRALFVAESKERVSSLSQSLGLDKAFLSEACDLELLIIRQIDTLLGFQNSIEKEGTHEDDIEGLKKQFKELFSNLKDRIQNQFEIQLKTDNLAGMSSTLWAALEAAYAIQPKESKRAKVLCKISRDMLEVLESERVNYDEFFARSRQLVTGTCVGIGQRHIGIAENQYDWVIIDEAARSISSELAIAMQAGKRILLVGDHHQLPPLYTKPHKKALAKKLGVYSDEVDLDELVQSDFERAFESHYGKLAGAKLLTQYRMVEPIGNMVSDCFYKGELVTGFREIPDVYQSLPNGIKAYTTWLDTAAFGKRANHGKDGKGSSIANATEVNVIIKLLSGIAQKDDQVESLALQMNKDKGELPIGIICMYAEQKKRLRRKVAEQTWSEQFKSLIRIDTVDSYQGKENRIVILSITRSDTHQSPGFLRSPNRINVGLSRAMDRLVIVGNSEMWKGKNQEFPLGKVFDYIEKRRLKEPSNYSLINAENFKEVKK</sequence>
<dbReference type="Gene3D" id="3.40.50.300">
    <property type="entry name" value="P-loop containing nucleotide triphosphate hydrolases"/>
    <property type="match status" value="2"/>
</dbReference>
<reference evidence="9" key="1">
    <citation type="submission" date="2019-11" db="EMBL/GenBank/DDBJ databases">
        <authorList>
            <person name="Jee S."/>
        </authorList>
    </citation>
    <scope>NUCLEOTIDE SEQUENCE [LARGE SCALE GENOMIC DNA]</scope>
    <source>
        <strain evidence="9">PZ1</strain>
    </source>
</reference>
<accession>A0AAP9IFW6</accession>
<dbReference type="GO" id="GO:0005524">
    <property type="term" value="F:ATP binding"/>
    <property type="evidence" value="ECO:0007669"/>
    <property type="project" value="UniProtKB-KW"/>
</dbReference>